<comment type="catalytic activity">
    <reaction evidence="9 10">
        <text>L-arginyl-[protein] + NAD(+) = N(omega)-(ADP-D-ribosyl)-L-arginyl-[protein] + nicotinamide + H(+)</text>
        <dbReference type="Rhea" id="RHEA:19149"/>
        <dbReference type="Rhea" id="RHEA-COMP:10532"/>
        <dbReference type="Rhea" id="RHEA-COMP:15087"/>
        <dbReference type="ChEBI" id="CHEBI:15378"/>
        <dbReference type="ChEBI" id="CHEBI:17154"/>
        <dbReference type="ChEBI" id="CHEBI:29965"/>
        <dbReference type="ChEBI" id="CHEBI:57540"/>
        <dbReference type="ChEBI" id="CHEBI:142554"/>
        <dbReference type="EC" id="2.4.2.31"/>
    </reaction>
</comment>
<dbReference type="FunFam" id="3.90.176.10:FF:000001">
    <property type="entry name" value="NAD(P)(+)--arginine ADP-ribosyltransferase"/>
    <property type="match status" value="1"/>
</dbReference>
<protein>
    <recommendedName>
        <fullName evidence="10">NAD(P)(+)--arginine ADP-ribosyltransferase</fullName>
        <ecNumber evidence="10">2.4.2.31</ecNumber>
    </recommendedName>
    <alternativeName>
        <fullName evidence="10">Mono(ADP-ribosyl)transferase</fullName>
    </alternativeName>
</protein>
<keyword evidence="5" id="KW-0732">Signal</keyword>
<evidence type="ECO:0000313" key="12">
    <source>
        <dbReference type="Proteomes" id="UP000002279"/>
    </source>
</evidence>
<evidence type="ECO:0000256" key="1">
    <source>
        <dbReference type="ARBA" id="ARBA00009558"/>
    </source>
</evidence>
<dbReference type="HOGENOM" id="CLU_059744_3_0_1"/>
<reference evidence="11" key="3">
    <citation type="submission" date="2025-09" db="UniProtKB">
        <authorList>
            <consortium name="Ensembl"/>
        </authorList>
    </citation>
    <scope>IDENTIFICATION</scope>
    <source>
        <strain evidence="11">Glennie</strain>
    </source>
</reference>
<keyword evidence="8" id="KW-1015">Disulfide bond</keyword>
<keyword evidence="12" id="KW-1185">Reference proteome</keyword>
<keyword evidence="4" id="KW-0548">Nucleotidyltransferase</keyword>
<dbReference type="AlphaFoldDB" id="F7FXS0"/>
<dbReference type="GeneTree" id="ENSGT01030000234601"/>
<dbReference type="GO" id="GO:0016779">
    <property type="term" value="F:nucleotidyltransferase activity"/>
    <property type="evidence" value="ECO:0007669"/>
    <property type="project" value="UniProtKB-KW"/>
</dbReference>
<dbReference type="InterPro" id="IPR000768">
    <property type="entry name" value="ART"/>
</dbReference>
<evidence type="ECO:0000256" key="9">
    <source>
        <dbReference type="ARBA" id="ARBA00047597"/>
    </source>
</evidence>
<evidence type="ECO:0000256" key="4">
    <source>
        <dbReference type="ARBA" id="ARBA00022695"/>
    </source>
</evidence>
<dbReference type="OMA" id="DKPEVYP"/>
<keyword evidence="3 10" id="KW-0808">Transferase</keyword>
<dbReference type="PANTHER" id="PTHR10339">
    <property type="entry name" value="ADP-RIBOSYLTRANSFERASE"/>
    <property type="match status" value="1"/>
</dbReference>
<dbReference type="eggNOG" id="ENOG502SPJ1">
    <property type="taxonomic scope" value="Eukaryota"/>
</dbReference>
<evidence type="ECO:0000256" key="2">
    <source>
        <dbReference type="ARBA" id="ARBA00022676"/>
    </source>
</evidence>
<sequence length="292" mass="33695">MEPPPSYPPQHSCIEQFIIMLVFVKRLLCVESNRKEMTMEYDAFDDQYEGCENKMDSEAPQLLEDEKRSNRVLLVSWAKAQTKWQEEIKDKVSPLPSGFRDEYGIAVVMYTDHCFYLDFNRAVRTSGMSLEYYKNNFRYKAVHYYLTRALQLLPKVNCTTQLYRGSNVKFTHHGTGPLRFGQFSSTSWKRSISENFGNSTFYTIRACLGVDIQKFSYYEHQQEVLIPVNEVFNITPGKKRGHYILDSRKTLACFNCAYEGCELNTLGLVLEGNSWGEGMGVLSGVFSLIQNV</sequence>
<evidence type="ECO:0000256" key="8">
    <source>
        <dbReference type="ARBA" id="ARBA00023157"/>
    </source>
</evidence>
<reference evidence="11" key="2">
    <citation type="submission" date="2025-08" db="UniProtKB">
        <authorList>
            <consortium name="Ensembl"/>
        </authorList>
    </citation>
    <scope>IDENTIFICATION</scope>
    <source>
        <strain evidence="11">Glennie</strain>
    </source>
</reference>
<proteinExistence type="inferred from homology"/>
<accession>F7FXS0</accession>
<evidence type="ECO:0000256" key="10">
    <source>
        <dbReference type="RuleBase" id="RU361228"/>
    </source>
</evidence>
<dbReference type="PANTHER" id="PTHR10339:SF24">
    <property type="entry name" value="T-CELL ECTO-ADP-RIBOSYLTRANSFERASE 1-RELATED"/>
    <property type="match status" value="1"/>
</dbReference>
<dbReference type="PROSITE" id="PS51996">
    <property type="entry name" value="TR_MART"/>
    <property type="match status" value="1"/>
</dbReference>
<keyword evidence="7 10" id="KW-0520">NAD</keyword>
<dbReference type="Gene3D" id="3.90.176.10">
    <property type="entry name" value="Toxin ADP-ribosyltransferase, Chain A, domain 1"/>
    <property type="match status" value="1"/>
</dbReference>
<dbReference type="GO" id="GO:0003950">
    <property type="term" value="F:NAD+ poly-ADP-ribosyltransferase activity"/>
    <property type="evidence" value="ECO:0000318"/>
    <property type="project" value="GO_Central"/>
</dbReference>
<reference evidence="11 12" key="1">
    <citation type="journal article" date="2008" name="Nature">
        <title>Genome analysis of the platypus reveals unique signatures of evolution.</title>
        <authorList>
            <person name="Warren W.C."/>
            <person name="Hillier L.W."/>
            <person name="Marshall Graves J.A."/>
            <person name="Birney E."/>
            <person name="Ponting C.P."/>
            <person name="Grutzner F."/>
            <person name="Belov K."/>
            <person name="Miller W."/>
            <person name="Clarke L."/>
            <person name="Chinwalla A.T."/>
            <person name="Yang S.P."/>
            <person name="Heger A."/>
            <person name="Locke D.P."/>
            <person name="Miethke P."/>
            <person name="Waters P.D."/>
            <person name="Veyrunes F."/>
            <person name="Fulton L."/>
            <person name="Fulton B."/>
            <person name="Graves T."/>
            <person name="Wallis J."/>
            <person name="Puente X.S."/>
            <person name="Lopez-Otin C."/>
            <person name="Ordonez G.R."/>
            <person name="Eichler E.E."/>
            <person name="Chen L."/>
            <person name="Cheng Z."/>
            <person name="Deakin J.E."/>
            <person name="Alsop A."/>
            <person name="Thompson K."/>
            <person name="Kirby P."/>
            <person name="Papenfuss A.T."/>
            <person name="Wakefield M.J."/>
            <person name="Olender T."/>
            <person name="Lancet D."/>
            <person name="Huttley G.A."/>
            <person name="Smit A.F."/>
            <person name="Pask A."/>
            <person name="Temple-Smith P."/>
            <person name="Batzer M.A."/>
            <person name="Walker J.A."/>
            <person name="Konkel M.K."/>
            <person name="Harris R.S."/>
            <person name="Whittington C.M."/>
            <person name="Wong E.S."/>
            <person name="Gemmell N.J."/>
            <person name="Buschiazzo E."/>
            <person name="Vargas Jentzsch I.M."/>
            <person name="Merkel A."/>
            <person name="Schmitz J."/>
            <person name="Zemann A."/>
            <person name="Churakov G."/>
            <person name="Kriegs J.O."/>
            <person name="Brosius J."/>
            <person name="Murchison E.P."/>
            <person name="Sachidanandam R."/>
            <person name="Smith C."/>
            <person name="Hannon G.J."/>
            <person name="Tsend-Ayush E."/>
            <person name="McMillan D."/>
            <person name="Attenborough R."/>
            <person name="Rens W."/>
            <person name="Ferguson-Smith M."/>
            <person name="Lefevre C.M."/>
            <person name="Sharp J.A."/>
            <person name="Nicholas K.R."/>
            <person name="Ray D.A."/>
            <person name="Kube M."/>
            <person name="Reinhardt R."/>
            <person name="Pringle T.H."/>
            <person name="Taylor J."/>
            <person name="Jones R.C."/>
            <person name="Nixon B."/>
            <person name="Dacheux J.L."/>
            <person name="Niwa H."/>
            <person name="Sekita Y."/>
            <person name="Huang X."/>
            <person name="Stark A."/>
            <person name="Kheradpour P."/>
            <person name="Kellis M."/>
            <person name="Flicek P."/>
            <person name="Chen Y."/>
            <person name="Webber C."/>
            <person name="Hardison R."/>
            <person name="Nelson J."/>
            <person name="Hallsworth-Pepin K."/>
            <person name="Delehaunty K."/>
            <person name="Markovic C."/>
            <person name="Minx P."/>
            <person name="Feng Y."/>
            <person name="Kremitzki C."/>
            <person name="Mitreva M."/>
            <person name="Glasscock J."/>
            <person name="Wylie T."/>
            <person name="Wohldmann P."/>
            <person name="Thiru P."/>
            <person name="Nhan M.N."/>
            <person name="Pohl C.S."/>
            <person name="Smith S.M."/>
            <person name="Hou S."/>
            <person name="Nefedov M."/>
            <person name="de Jong P.J."/>
            <person name="Renfree M.B."/>
            <person name="Mardis E.R."/>
            <person name="Wilson R.K."/>
        </authorList>
    </citation>
    <scope>NUCLEOTIDE SEQUENCE [LARGE SCALE GENOMIC DNA]</scope>
    <source>
        <strain evidence="11 12">Glennie</strain>
    </source>
</reference>
<dbReference type="Ensembl" id="ENSOANT00000012899.2">
    <property type="protein sequence ID" value="ENSOANP00000012897.2"/>
    <property type="gene ID" value="ENSOANG00000008114.2"/>
</dbReference>
<dbReference type="InParanoid" id="F7FXS0"/>
<keyword evidence="6 10" id="KW-0521">NADP</keyword>
<name>F7FXS0_ORNAN</name>
<dbReference type="InterPro" id="IPR050999">
    <property type="entry name" value="ADP-ribosyltransferase_ARG"/>
</dbReference>
<dbReference type="SUPFAM" id="SSF56399">
    <property type="entry name" value="ADP-ribosylation"/>
    <property type="match status" value="1"/>
</dbReference>
<dbReference type="PROSITE" id="PS01291">
    <property type="entry name" value="ART"/>
    <property type="match status" value="1"/>
</dbReference>
<evidence type="ECO:0000256" key="5">
    <source>
        <dbReference type="ARBA" id="ARBA00022729"/>
    </source>
</evidence>
<evidence type="ECO:0000256" key="7">
    <source>
        <dbReference type="ARBA" id="ARBA00023027"/>
    </source>
</evidence>
<dbReference type="Pfam" id="PF01129">
    <property type="entry name" value="ART"/>
    <property type="match status" value="1"/>
</dbReference>
<evidence type="ECO:0000256" key="6">
    <source>
        <dbReference type="ARBA" id="ARBA00022857"/>
    </source>
</evidence>
<dbReference type="Proteomes" id="UP000002279">
    <property type="component" value="Chromosome 2"/>
</dbReference>
<dbReference type="GO" id="GO:0106274">
    <property type="term" value="F:NAD+-protein-arginine ADP-ribosyltransferase activity"/>
    <property type="evidence" value="ECO:0007669"/>
    <property type="project" value="UniProtKB-EC"/>
</dbReference>
<dbReference type="EC" id="2.4.2.31" evidence="10"/>
<dbReference type="PRINTS" id="PR00970">
    <property type="entry name" value="RIBTRNSFRASE"/>
</dbReference>
<keyword evidence="2 10" id="KW-0328">Glycosyltransferase</keyword>
<organism evidence="11 12">
    <name type="scientific">Ornithorhynchus anatinus</name>
    <name type="common">Duckbill platypus</name>
    <dbReference type="NCBI Taxonomy" id="9258"/>
    <lineage>
        <taxon>Eukaryota</taxon>
        <taxon>Metazoa</taxon>
        <taxon>Chordata</taxon>
        <taxon>Craniata</taxon>
        <taxon>Vertebrata</taxon>
        <taxon>Euteleostomi</taxon>
        <taxon>Mammalia</taxon>
        <taxon>Monotremata</taxon>
        <taxon>Ornithorhynchidae</taxon>
        <taxon>Ornithorhynchus</taxon>
    </lineage>
</organism>
<evidence type="ECO:0000256" key="3">
    <source>
        <dbReference type="ARBA" id="ARBA00022679"/>
    </source>
</evidence>
<comment type="similarity">
    <text evidence="1 10">Belongs to the Arg-specific ADP-ribosyltransferase family.</text>
</comment>
<evidence type="ECO:0000313" key="11">
    <source>
        <dbReference type="Ensembl" id="ENSOANP00000012897.2"/>
    </source>
</evidence>